<gene>
    <name evidence="1" type="ORF">WNY77_01895</name>
</gene>
<dbReference type="EMBL" id="JBBMQS010000001">
    <property type="protein sequence ID" value="MEM5496140.1"/>
    <property type="molecule type" value="Genomic_DNA"/>
</dbReference>
<dbReference type="RefSeq" id="WP_342880685.1">
    <property type="nucleotide sequence ID" value="NZ_JBBMQS010000001.1"/>
</dbReference>
<reference evidence="1 2" key="1">
    <citation type="submission" date="2024-03" db="EMBL/GenBank/DDBJ databases">
        <title>Community enrichment and isolation of bacterial strains for fucoidan degradation.</title>
        <authorList>
            <person name="Sichert A."/>
        </authorList>
    </citation>
    <scope>NUCLEOTIDE SEQUENCE [LARGE SCALE GENOMIC DNA]</scope>
    <source>
        <strain evidence="1 2">AS12</strain>
    </source>
</reference>
<proteinExistence type="predicted"/>
<evidence type="ECO:0000313" key="2">
    <source>
        <dbReference type="Proteomes" id="UP001461163"/>
    </source>
</evidence>
<sequence>MSKPSATFRFLDLNKMQAFTLQKEVDGAYYSASKREGRFVGSVELCEYRFDELNIFFVRQQIDITQCDIHIVAKLEQPNQLVAVPVIVNKLLKHIDCQLTFSVIKGD</sequence>
<name>A0ABU9SQI8_9ALTE</name>
<evidence type="ECO:0000313" key="1">
    <source>
        <dbReference type="EMBL" id="MEM5496140.1"/>
    </source>
</evidence>
<comment type="caution">
    <text evidence="1">The sequence shown here is derived from an EMBL/GenBank/DDBJ whole genome shotgun (WGS) entry which is preliminary data.</text>
</comment>
<keyword evidence="2" id="KW-1185">Reference proteome</keyword>
<protein>
    <submittedName>
        <fullName evidence="1">Uncharacterized protein</fullName>
    </submittedName>
</protein>
<dbReference type="Proteomes" id="UP001461163">
    <property type="component" value="Unassembled WGS sequence"/>
</dbReference>
<accession>A0ABU9SQI8</accession>
<organism evidence="1 2">
    <name type="scientific">Paraglaciecola mesophila</name>
    <dbReference type="NCBI Taxonomy" id="197222"/>
    <lineage>
        <taxon>Bacteria</taxon>
        <taxon>Pseudomonadati</taxon>
        <taxon>Pseudomonadota</taxon>
        <taxon>Gammaproteobacteria</taxon>
        <taxon>Alteromonadales</taxon>
        <taxon>Alteromonadaceae</taxon>
        <taxon>Paraglaciecola</taxon>
    </lineage>
</organism>